<keyword evidence="10" id="KW-1185">Reference proteome</keyword>
<dbReference type="PROSITE" id="PS00678">
    <property type="entry name" value="WD_REPEATS_1"/>
    <property type="match status" value="1"/>
</dbReference>
<organism evidence="9 10">
    <name type="scientific">Bemisia tabaci</name>
    <name type="common">Sweetpotato whitefly</name>
    <name type="synonym">Aleurodes tabaci</name>
    <dbReference type="NCBI Taxonomy" id="7038"/>
    <lineage>
        <taxon>Eukaryota</taxon>
        <taxon>Metazoa</taxon>
        <taxon>Ecdysozoa</taxon>
        <taxon>Arthropoda</taxon>
        <taxon>Hexapoda</taxon>
        <taxon>Insecta</taxon>
        <taxon>Pterygota</taxon>
        <taxon>Neoptera</taxon>
        <taxon>Paraneoptera</taxon>
        <taxon>Hemiptera</taxon>
        <taxon>Sternorrhyncha</taxon>
        <taxon>Aleyrodoidea</taxon>
        <taxon>Aleyrodidae</taxon>
        <taxon>Aleyrodinae</taxon>
        <taxon>Bemisia</taxon>
    </lineage>
</organism>
<feature type="repeat" description="WD" evidence="7">
    <location>
        <begin position="343"/>
        <end position="385"/>
    </location>
</feature>
<dbReference type="InterPro" id="IPR015943">
    <property type="entry name" value="WD40/YVTN_repeat-like_dom_sf"/>
</dbReference>
<sequence length="421" mass="47784">MEPNEGNADDTTQLQLKFVTKQEQFAVPDTVYAVPATLHSWGLNNLINDVLKSTKADHEQVKFDFLINGELLRARLNTHFKNHELPTEAIHTVEYLEARPAPEPQDCLLHDDWVAAIHHQKNWILTGCYDNTLHIWNKKGEHKLTIPGHSGAVKAVSWITVNNDSALFASGGADQTVMLWEWNIRKNSVECVHVCRGHERSIECLAINLDATKIVSSGWDNLIKIWNAEMQSSVEGEPEKKKFKSSDKNHIRTPVMTLKGHKEAVSAIRWIAEDEIVTSSWDHTLKFWDVTLGGVKSELAGNKAFFDLDYSHLNKLIITASADRHIRLYDPRSTEGLLVKSTFTHHTQWVPCVRWSTTNEYLFVSGSYDQQVKLWDTRSPKTSLYDMTGHTDKVLSCDWSDPELILSGGADNTLRLFKFTG</sequence>
<dbReference type="AlphaFoldDB" id="A0A9P0F4X6"/>
<dbReference type="GO" id="GO:0000463">
    <property type="term" value="P:maturation of LSU-rRNA from tricistronic rRNA transcript (SSU-rRNA, 5.8S rRNA, LSU-rRNA)"/>
    <property type="evidence" value="ECO:0007669"/>
    <property type="project" value="UniProtKB-UniRule"/>
</dbReference>
<dbReference type="GO" id="GO:0030687">
    <property type="term" value="C:preribosome, large subunit precursor"/>
    <property type="evidence" value="ECO:0007669"/>
    <property type="project" value="UniProtKB-UniRule"/>
</dbReference>
<comment type="subcellular location">
    <subcellularLocation>
        <location evidence="6">Nucleus</location>
        <location evidence="6">Nucleolus</location>
    </subcellularLocation>
    <subcellularLocation>
        <location evidence="6">Nucleus</location>
        <location evidence="6">Nucleoplasm</location>
    </subcellularLocation>
</comment>
<name>A0A9P0F4X6_BEMTA</name>
<dbReference type="SMART" id="SM00320">
    <property type="entry name" value="WD40"/>
    <property type="match status" value="7"/>
</dbReference>
<dbReference type="InterPro" id="IPR012972">
    <property type="entry name" value="NLE"/>
</dbReference>
<dbReference type="PROSITE" id="PS50082">
    <property type="entry name" value="WD_REPEATS_2"/>
    <property type="match status" value="5"/>
</dbReference>
<evidence type="ECO:0000256" key="4">
    <source>
        <dbReference type="ARBA" id="ARBA00022737"/>
    </source>
</evidence>
<keyword evidence="4" id="KW-0677">Repeat</keyword>
<comment type="function">
    <text evidence="6">Required for maturation of ribosomal RNAs and formation of the large ribosomal subunit.</text>
</comment>
<evidence type="ECO:0000256" key="1">
    <source>
        <dbReference type="ARBA" id="ARBA00022517"/>
    </source>
</evidence>
<dbReference type="SUPFAM" id="SSF50978">
    <property type="entry name" value="WD40 repeat-like"/>
    <property type="match status" value="1"/>
</dbReference>
<feature type="repeat" description="WD" evidence="7">
    <location>
        <begin position="195"/>
        <end position="236"/>
    </location>
</feature>
<evidence type="ECO:0000313" key="10">
    <source>
        <dbReference type="Proteomes" id="UP001152759"/>
    </source>
</evidence>
<keyword evidence="2 6" id="KW-0698">rRNA processing</keyword>
<proteinExistence type="inferred from homology"/>
<reference evidence="9" key="1">
    <citation type="submission" date="2021-12" db="EMBL/GenBank/DDBJ databases">
        <authorList>
            <person name="King R."/>
        </authorList>
    </citation>
    <scope>NUCLEOTIDE SEQUENCE</scope>
</reference>
<dbReference type="EMBL" id="OU963866">
    <property type="protein sequence ID" value="CAH0389845.1"/>
    <property type="molecule type" value="Genomic_DNA"/>
</dbReference>
<dbReference type="GO" id="GO:0043021">
    <property type="term" value="F:ribonucleoprotein complex binding"/>
    <property type="evidence" value="ECO:0007669"/>
    <property type="project" value="UniProtKB-UniRule"/>
</dbReference>
<dbReference type="CDD" id="cd00200">
    <property type="entry name" value="WD40"/>
    <property type="match status" value="1"/>
</dbReference>
<gene>
    <name evidence="9" type="ORF">BEMITA_LOCUS8629</name>
</gene>
<evidence type="ECO:0000256" key="6">
    <source>
        <dbReference type="HAMAP-Rule" id="MF_03029"/>
    </source>
</evidence>
<evidence type="ECO:0000256" key="5">
    <source>
        <dbReference type="ARBA" id="ARBA00023242"/>
    </source>
</evidence>
<dbReference type="PROSITE" id="PS50294">
    <property type="entry name" value="WD_REPEATS_REGION"/>
    <property type="match status" value="5"/>
</dbReference>
<dbReference type="GO" id="GO:0005654">
    <property type="term" value="C:nucleoplasm"/>
    <property type="evidence" value="ECO:0007669"/>
    <property type="project" value="UniProtKB-SubCell"/>
</dbReference>
<dbReference type="InterPro" id="IPR001680">
    <property type="entry name" value="WD40_rpt"/>
</dbReference>
<feature type="repeat" description="WD" evidence="7">
    <location>
        <begin position="258"/>
        <end position="290"/>
    </location>
</feature>
<keyword evidence="3 7" id="KW-0853">WD repeat</keyword>
<evidence type="ECO:0000256" key="2">
    <source>
        <dbReference type="ARBA" id="ARBA00022552"/>
    </source>
</evidence>
<feature type="repeat" description="WD" evidence="7">
    <location>
        <begin position="146"/>
        <end position="181"/>
    </location>
</feature>
<dbReference type="InterPro" id="IPR020472">
    <property type="entry name" value="WD40_PAC1"/>
</dbReference>
<accession>A0A9P0F4X6</accession>
<comment type="similarity">
    <text evidence="6">Belongs to the WD repeat WDR12/YTM1 family.</text>
</comment>
<feature type="repeat" description="WD" evidence="7">
    <location>
        <begin position="387"/>
        <end position="421"/>
    </location>
</feature>
<dbReference type="Pfam" id="PF08154">
    <property type="entry name" value="NLE"/>
    <property type="match status" value="1"/>
</dbReference>
<evidence type="ECO:0000259" key="8">
    <source>
        <dbReference type="Pfam" id="PF08154"/>
    </source>
</evidence>
<keyword evidence="5 6" id="KW-0539">Nucleus</keyword>
<dbReference type="PRINTS" id="PR00320">
    <property type="entry name" value="GPROTEINBRPT"/>
</dbReference>
<feature type="domain" description="NLE" evidence="8">
    <location>
        <begin position="15"/>
        <end position="79"/>
    </location>
</feature>
<dbReference type="FunFam" id="2.130.10.10:FF:001898">
    <property type="entry name" value="Ribosome biogenesis protein WDR12 homolog"/>
    <property type="match status" value="1"/>
</dbReference>
<evidence type="ECO:0000256" key="7">
    <source>
        <dbReference type="PROSITE-ProRule" id="PRU00221"/>
    </source>
</evidence>
<dbReference type="InterPro" id="IPR036322">
    <property type="entry name" value="WD40_repeat_dom_sf"/>
</dbReference>
<dbReference type="Gene3D" id="2.130.10.10">
    <property type="entry name" value="YVTN repeat-like/Quinoprotein amine dehydrogenase"/>
    <property type="match status" value="1"/>
</dbReference>
<dbReference type="Pfam" id="PF00400">
    <property type="entry name" value="WD40"/>
    <property type="match status" value="7"/>
</dbReference>
<dbReference type="PANTHER" id="PTHR19855">
    <property type="entry name" value="WD40 REPEAT PROTEIN 12, 37"/>
    <property type="match status" value="1"/>
</dbReference>
<dbReference type="HAMAP" id="MF_03029">
    <property type="entry name" value="WDR12"/>
    <property type="match status" value="1"/>
</dbReference>
<dbReference type="Proteomes" id="UP001152759">
    <property type="component" value="Chromosome 5"/>
</dbReference>
<dbReference type="KEGG" id="btab:109042806"/>
<dbReference type="InterPro" id="IPR028599">
    <property type="entry name" value="WDR12/Ytm1"/>
</dbReference>
<evidence type="ECO:0000256" key="3">
    <source>
        <dbReference type="ARBA" id="ARBA00022574"/>
    </source>
</evidence>
<dbReference type="GO" id="GO:0005730">
    <property type="term" value="C:nucleolus"/>
    <property type="evidence" value="ECO:0007669"/>
    <property type="project" value="UniProtKB-SubCell"/>
</dbReference>
<dbReference type="InterPro" id="IPR019775">
    <property type="entry name" value="WD40_repeat_CS"/>
</dbReference>
<keyword evidence="1 6" id="KW-0690">Ribosome biogenesis</keyword>
<protein>
    <recommendedName>
        <fullName evidence="6">Ribosome biogenesis protein WDR12 homolog</fullName>
    </recommendedName>
</protein>
<evidence type="ECO:0000313" key="9">
    <source>
        <dbReference type="EMBL" id="CAH0389845.1"/>
    </source>
</evidence>
<dbReference type="PANTHER" id="PTHR19855:SF11">
    <property type="entry name" value="RIBOSOME BIOGENESIS PROTEIN WDR12"/>
    <property type="match status" value="1"/>
</dbReference>
<dbReference type="GO" id="GO:0000466">
    <property type="term" value="P:maturation of 5.8S rRNA from tricistronic rRNA transcript (SSU-rRNA, 5.8S rRNA, LSU-rRNA)"/>
    <property type="evidence" value="ECO:0007669"/>
    <property type="project" value="UniProtKB-UniRule"/>
</dbReference>